<dbReference type="EMBL" id="KP795616">
    <property type="protein sequence ID" value="AKN38789.1"/>
    <property type="molecule type" value="Genomic_DNA"/>
</dbReference>
<protein>
    <submittedName>
        <fullName evidence="1">Uncharacterized protein</fullName>
    </submittedName>
</protein>
<name>A0A0H3ZY51_9GAMM</name>
<dbReference type="AlphaFoldDB" id="A0A0H3ZY51"/>
<organism evidence="1">
    <name type="scientific">Enterovibrio sp. FF_113</name>
    <dbReference type="NCBI Taxonomy" id="1660266"/>
    <lineage>
        <taxon>Bacteria</taxon>
        <taxon>Pseudomonadati</taxon>
        <taxon>Pseudomonadota</taxon>
        <taxon>Gammaproteobacteria</taxon>
        <taxon>Vibrionales</taxon>
        <taxon>Vibrionaceae</taxon>
        <taxon>Enterovibrio</taxon>
    </lineage>
</organism>
<proteinExistence type="predicted"/>
<evidence type="ECO:0000313" key="1">
    <source>
        <dbReference type="EMBL" id="AKN38789.1"/>
    </source>
</evidence>
<sequence length="97" mass="11113">MATFEQRFTRLDRRVFSRLGDGLATIDGKEIEAIYNKQTVQFDDSRVAERSLEFSESVANELGIKPNRSSLILWQGREERLAIPPLYQDGVIRLVLA</sequence>
<reference evidence="1" key="1">
    <citation type="journal article" date="2015" name="MBio">
        <title>Eco-Evolutionary Dynamics of Episomes among Ecologically Cohesive Bacterial Populations.</title>
        <authorList>
            <person name="Xue H."/>
            <person name="Cordero O.X."/>
            <person name="Camas F.M."/>
            <person name="Trimble W."/>
            <person name="Meyer F."/>
            <person name="Guglielmini J."/>
            <person name="Rocha E.P."/>
            <person name="Polz M.F."/>
        </authorList>
    </citation>
    <scope>NUCLEOTIDE SEQUENCE</scope>
    <source>
        <strain evidence="1">FF_113</strain>
    </source>
</reference>
<accession>A0A0H3ZY51</accession>